<dbReference type="Proteomes" id="UP001054945">
    <property type="component" value="Unassembled WGS sequence"/>
</dbReference>
<name>A0AAV4UM87_CAEEX</name>
<proteinExistence type="predicted"/>
<keyword evidence="2" id="KW-1185">Reference proteome</keyword>
<evidence type="ECO:0000313" key="1">
    <source>
        <dbReference type="EMBL" id="GIY58899.1"/>
    </source>
</evidence>
<dbReference type="AlphaFoldDB" id="A0AAV4UM87"/>
<protein>
    <submittedName>
        <fullName evidence="1">Uncharacterized protein</fullName>
    </submittedName>
</protein>
<accession>A0AAV4UM87</accession>
<dbReference type="EMBL" id="BPLR01013124">
    <property type="protein sequence ID" value="GIY58899.1"/>
    <property type="molecule type" value="Genomic_DNA"/>
</dbReference>
<reference evidence="1 2" key="1">
    <citation type="submission" date="2021-06" db="EMBL/GenBank/DDBJ databases">
        <title>Caerostris extrusa draft genome.</title>
        <authorList>
            <person name="Kono N."/>
            <person name="Arakawa K."/>
        </authorList>
    </citation>
    <scope>NUCLEOTIDE SEQUENCE [LARGE SCALE GENOMIC DNA]</scope>
</reference>
<organism evidence="1 2">
    <name type="scientific">Caerostris extrusa</name>
    <name type="common">Bark spider</name>
    <name type="synonym">Caerostris bankana</name>
    <dbReference type="NCBI Taxonomy" id="172846"/>
    <lineage>
        <taxon>Eukaryota</taxon>
        <taxon>Metazoa</taxon>
        <taxon>Ecdysozoa</taxon>
        <taxon>Arthropoda</taxon>
        <taxon>Chelicerata</taxon>
        <taxon>Arachnida</taxon>
        <taxon>Araneae</taxon>
        <taxon>Araneomorphae</taxon>
        <taxon>Entelegynae</taxon>
        <taxon>Araneoidea</taxon>
        <taxon>Araneidae</taxon>
        <taxon>Caerostris</taxon>
    </lineage>
</organism>
<evidence type="ECO:0000313" key="2">
    <source>
        <dbReference type="Proteomes" id="UP001054945"/>
    </source>
</evidence>
<sequence>MSQLYDEELRVKARPSPSLSVACDPKSMANNFSIYISTRSKGARISRPTQTWSNKAMSQLGECSIPIPRGVYTNIRECPDSISSSQWRTYWIQHI</sequence>
<comment type="caution">
    <text evidence="1">The sequence shown here is derived from an EMBL/GenBank/DDBJ whole genome shotgun (WGS) entry which is preliminary data.</text>
</comment>
<gene>
    <name evidence="1" type="ORF">CEXT_441371</name>
</gene>